<dbReference type="Proteomes" id="UP000198977">
    <property type="component" value="Unassembled WGS sequence"/>
</dbReference>
<evidence type="ECO:0000313" key="1">
    <source>
        <dbReference type="EMBL" id="SFD69257.1"/>
    </source>
</evidence>
<organism evidence="1 2">
    <name type="scientific">Sulfitobacter brevis</name>
    <dbReference type="NCBI Taxonomy" id="74348"/>
    <lineage>
        <taxon>Bacteria</taxon>
        <taxon>Pseudomonadati</taxon>
        <taxon>Pseudomonadota</taxon>
        <taxon>Alphaproteobacteria</taxon>
        <taxon>Rhodobacterales</taxon>
        <taxon>Roseobacteraceae</taxon>
        <taxon>Sulfitobacter</taxon>
    </lineage>
</organism>
<dbReference type="EMBL" id="FOMW01000002">
    <property type="protein sequence ID" value="SFD69257.1"/>
    <property type="molecule type" value="Genomic_DNA"/>
</dbReference>
<gene>
    <name evidence="1" type="ORF">SAMN04488523_10294</name>
</gene>
<accession>A0A1I1UEU7</accession>
<evidence type="ECO:0000313" key="2">
    <source>
        <dbReference type="Proteomes" id="UP000198977"/>
    </source>
</evidence>
<dbReference type="PROSITE" id="PS51257">
    <property type="entry name" value="PROKAR_LIPOPROTEIN"/>
    <property type="match status" value="1"/>
</dbReference>
<dbReference type="OrthoDB" id="7853345at2"/>
<keyword evidence="2" id="KW-1185">Reference proteome</keyword>
<sequence>MSKRIFVSAVSIGLVSGLSGCLSNSSGILAGAGIGGSQGYEAAFDAATARVPTSDMPTSLNANYTGQLKVGVNSGTANLQGTTVAPQSAEIIGDVNIDVAWTDGQAANPFSGGASNIVATEAGTSNSVAINGQLTVDPAMPASINRTHTPSQVIAGNTIPDINTGAFLFHMTGRLENGGQEGDANLQFGGNFFGPGGNAMVGTVNGGINDVNNPSPQIFDVGIGGTFYATQ</sequence>
<protein>
    <submittedName>
        <fullName evidence="1">Uncharacterized protein</fullName>
    </submittedName>
</protein>
<reference evidence="1 2" key="1">
    <citation type="submission" date="2016-10" db="EMBL/GenBank/DDBJ databases">
        <authorList>
            <person name="de Groot N.N."/>
        </authorList>
    </citation>
    <scope>NUCLEOTIDE SEQUENCE [LARGE SCALE GENOMIC DNA]</scope>
    <source>
        <strain evidence="1 2">DSM 11443</strain>
    </source>
</reference>
<dbReference type="STRING" id="74348.SAMN04488523_10294"/>
<name>A0A1I1UEU7_9RHOB</name>
<proteinExistence type="predicted"/>
<dbReference type="RefSeq" id="WP_093922338.1">
    <property type="nucleotide sequence ID" value="NZ_FOMW01000002.1"/>
</dbReference>
<dbReference type="AlphaFoldDB" id="A0A1I1UEU7"/>